<dbReference type="InterPro" id="IPR006680">
    <property type="entry name" value="Amidohydro-rel"/>
</dbReference>
<organism evidence="7 8">
    <name type="scientific">Sporolactobacillus nakayamae</name>
    <dbReference type="NCBI Taxonomy" id="269670"/>
    <lineage>
        <taxon>Bacteria</taxon>
        <taxon>Bacillati</taxon>
        <taxon>Bacillota</taxon>
        <taxon>Bacilli</taxon>
        <taxon>Bacillales</taxon>
        <taxon>Sporolactobacillaceae</taxon>
        <taxon>Sporolactobacillus</taxon>
    </lineage>
</organism>
<dbReference type="GO" id="GO:0000034">
    <property type="term" value="F:adenine deaminase activity"/>
    <property type="evidence" value="ECO:0007669"/>
    <property type="project" value="UniProtKB-EC"/>
</dbReference>
<sequence>MMNPLTEEAHRRLIETARKKEAASLYFPDASVLHVYSGIVQKENVWISGDRIAYVGPDEPLISEKTEIYHLKENQVMVPAYIEPHAHPFLLYNPLTLGTYLTEKGTMISVNDNSFASGHLNEEQMRAFVEELDQTGRHTWLWWAYFEEHRPATRALEKWLDHPYVMQGGELSHWLPFKLGSPDLYEKLFAVRYSGKRMESHLPGSSVTTLNLFASAGVSADHESMTARDVINRLNLGYYTAIRYSSIRPDLPEIMCGLAEQPGFDLSKLMFTNDGASLPFLNRATHASMIKLAMKSGISAPDAYRMATLNPAVYYRMDDTIGSISPGRIADINIIERLDDPEPTSVLFEGKWLVRDGEKVAKPASFAFEPYFNQANLAHLPDECPIHETTSTGLELQNSVITRPYNFDPNSALAENECYLTYLCRTTGAHLSTRIKNFSHSLCALASTYCASGDILIIGRDRKAMAHAYQTIRNGFQGITAQFDESGAFSINLDLLGVMSKKSINALSSEAEQFIEHMKKNGFAFDDPFFCLFFLTELHLPFIRLTSKGIIEIKSNEIIAPTINS</sequence>
<evidence type="ECO:0000259" key="6">
    <source>
        <dbReference type="Pfam" id="PF13382"/>
    </source>
</evidence>
<evidence type="ECO:0000313" key="8">
    <source>
        <dbReference type="Proteomes" id="UP000198752"/>
    </source>
</evidence>
<dbReference type="InterPro" id="IPR032466">
    <property type="entry name" value="Metal_Hydrolase"/>
</dbReference>
<name>A0A1I2VMV8_9BACL</name>
<evidence type="ECO:0000256" key="3">
    <source>
        <dbReference type="ARBA" id="ARBA00022801"/>
    </source>
</evidence>
<dbReference type="Gene3D" id="2.30.40.10">
    <property type="entry name" value="Urease, subunit C, domain 1"/>
    <property type="match status" value="1"/>
</dbReference>
<dbReference type="AlphaFoldDB" id="A0A1I2VMV8"/>
<feature type="domain" description="Amidohydrolase-related" evidence="5">
    <location>
        <begin position="270"/>
        <end position="352"/>
    </location>
</feature>
<feature type="domain" description="Adenine deaminase C-terminal" evidence="6">
    <location>
        <begin position="414"/>
        <end position="556"/>
    </location>
</feature>
<dbReference type="SUPFAM" id="SSF51556">
    <property type="entry name" value="Metallo-dependent hydrolases"/>
    <property type="match status" value="1"/>
</dbReference>
<keyword evidence="8" id="KW-1185">Reference proteome</keyword>
<evidence type="ECO:0000259" key="5">
    <source>
        <dbReference type="Pfam" id="PF01979"/>
    </source>
</evidence>
<proteinExistence type="inferred from homology"/>
<reference evidence="8" key="1">
    <citation type="submission" date="2016-10" db="EMBL/GenBank/DDBJ databases">
        <authorList>
            <person name="Varghese N."/>
            <person name="Submissions S."/>
        </authorList>
    </citation>
    <scope>NUCLEOTIDE SEQUENCE [LARGE SCALE GENOMIC DNA]</scope>
    <source>
        <strain evidence="8">ATCC 700379</strain>
    </source>
</reference>
<dbReference type="InterPro" id="IPR026912">
    <property type="entry name" value="Adenine_deam_C"/>
</dbReference>
<comment type="catalytic activity">
    <reaction evidence="4">
        <text>adenine + H2O + H(+) = hypoxanthine + NH4(+)</text>
        <dbReference type="Rhea" id="RHEA:23688"/>
        <dbReference type="ChEBI" id="CHEBI:15377"/>
        <dbReference type="ChEBI" id="CHEBI:15378"/>
        <dbReference type="ChEBI" id="CHEBI:16708"/>
        <dbReference type="ChEBI" id="CHEBI:17368"/>
        <dbReference type="ChEBI" id="CHEBI:28938"/>
        <dbReference type="EC" id="3.5.4.2"/>
    </reaction>
</comment>
<evidence type="ECO:0000256" key="2">
    <source>
        <dbReference type="ARBA" id="ARBA00012782"/>
    </source>
</evidence>
<dbReference type="Pfam" id="PF01979">
    <property type="entry name" value="Amidohydro_1"/>
    <property type="match status" value="1"/>
</dbReference>
<evidence type="ECO:0000256" key="4">
    <source>
        <dbReference type="ARBA" id="ARBA00047720"/>
    </source>
</evidence>
<accession>A0A1I2VMV8</accession>
<dbReference type="InterPro" id="IPR011059">
    <property type="entry name" value="Metal-dep_hydrolase_composite"/>
</dbReference>
<evidence type="ECO:0000313" key="7">
    <source>
        <dbReference type="EMBL" id="SFG90413.1"/>
    </source>
</evidence>
<dbReference type="Proteomes" id="UP000198752">
    <property type="component" value="Unassembled WGS sequence"/>
</dbReference>
<protein>
    <recommendedName>
        <fullName evidence="2">adenine deaminase</fullName>
        <ecNumber evidence="2">3.5.4.2</ecNumber>
    </recommendedName>
</protein>
<dbReference type="SUPFAM" id="SSF51338">
    <property type="entry name" value="Composite domain of metallo-dependent hydrolases"/>
    <property type="match status" value="1"/>
</dbReference>
<dbReference type="STRING" id="269670.SAMN02982927_03163"/>
<keyword evidence="3" id="KW-0378">Hydrolase</keyword>
<dbReference type="Pfam" id="PF13382">
    <property type="entry name" value="Adenine_deam_C"/>
    <property type="match status" value="1"/>
</dbReference>
<evidence type="ECO:0000256" key="1">
    <source>
        <dbReference type="ARBA" id="ARBA00006773"/>
    </source>
</evidence>
<dbReference type="PANTHER" id="PTHR11113:SF6">
    <property type="entry name" value="ADENINE DEAMINASE YERA-RELATED"/>
    <property type="match status" value="1"/>
</dbReference>
<dbReference type="EMBL" id="FOOY01000028">
    <property type="protein sequence ID" value="SFG90413.1"/>
    <property type="molecule type" value="Genomic_DNA"/>
</dbReference>
<dbReference type="Gene3D" id="3.20.20.140">
    <property type="entry name" value="Metal-dependent hydrolases"/>
    <property type="match status" value="1"/>
</dbReference>
<dbReference type="PANTHER" id="PTHR11113">
    <property type="entry name" value="N-ACETYLGLUCOSAMINE-6-PHOSPHATE DEACETYLASE"/>
    <property type="match status" value="1"/>
</dbReference>
<comment type="similarity">
    <text evidence="1">Belongs to the metallo-dependent hydrolases superfamily. Adenine deaminase family.</text>
</comment>
<dbReference type="EC" id="3.5.4.2" evidence="2"/>
<gene>
    <name evidence="7" type="ORF">SAMN02982927_03163</name>
</gene>